<dbReference type="OrthoDB" id="1158421at2"/>
<name>A0A316L2S8_9FLAO</name>
<gene>
    <name evidence="3" type="ORF">DKG77_09735</name>
</gene>
<evidence type="ECO:0000313" key="4">
    <source>
        <dbReference type="Proteomes" id="UP000245762"/>
    </source>
</evidence>
<protein>
    <submittedName>
        <fullName evidence="3">Uncharacterized protein</fullName>
    </submittedName>
</protein>
<keyword evidence="4" id="KW-1185">Reference proteome</keyword>
<feature type="signal peptide" evidence="2">
    <location>
        <begin position="1"/>
        <end position="24"/>
    </location>
</feature>
<dbReference type="RefSeq" id="WP_109662549.1">
    <property type="nucleotide sequence ID" value="NZ_QGEG01000002.1"/>
</dbReference>
<dbReference type="AlphaFoldDB" id="A0A316L2S8"/>
<keyword evidence="2" id="KW-0732">Signal</keyword>
<feature type="chain" id="PRO_5016462158" evidence="2">
    <location>
        <begin position="25"/>
        <end position="274"/>
    </location>
</feature>
<feature type="compositionally biased region" description="Low complexity" evidence="1">
    <location>
        <begin position="40"/>
        <end position="54"/>
    </location>
</feature>
<dbReference type="PROSITE" id="PS51257">
    <property type="entry name" value="PROKAR_LIPOPROTEIN"/>
    <property type="match status" value="1"/>
</dbReference>
<evidence type="ECO:0000256" key="2">
    <source>
        <dbReference type="SAM" id="SignalP"/>
    </source>
</evidence>
<evidence type="ECO:0000313" key="3">
    <source>
        <dbReference type="EMBL" id="PWL38533.1"/>
    </source>
</evidence>
<evidence type="ECO:0000256" key="1">
    <source>
        <dbReference type="SAM" id="MobiDB-lite"/>
    </source>
</evidence>
<dbReference type="EMBL" id="QGEG01000002">
    <property type="protein sequence ID" value="PWL38533.1"/>
    <property type="molecule type" value="Genomic_DNA"/>
</dbReference>
<sequence>MNKKHYFKYLLLTLLVFACSTDNIEPLLSNEESSEEESENNPNPEDTNNDFTTDSFDGTGDLVDYITNNSTALPLVNRTNGRYRAELTDNTDNVTLHFNDEQGRLDAKLLNFPFEFIARNIGIGTLNDSQIAPNPLNSLYIFSGVQVHVETLDSFNSAHVVVGHRGNTYFTIEGKNTVDGNSSVNDIGANTVPDGRADIRIVGNQDQTIAVYWQNPNLNYETEMDSWQLYNETGNLPGIAPTFESNVYVGLITYAFGTNGIPFVGTCDAIQIIN</sequence>
<dbReference type="Proteomes" id="UP000245762">
    <property type="component" value="Unassembled WGS sequence"/>
</dbReference>
<accession>A0A316L2S8</accession>
<reference evidence="3 4" key="1">
    <citation type="submission" date="2018-05" db="EMBL/GenBank/DDBJ databases">
        <title>Complete genome sequence of Flagellimonas aquimarina ECD12 isolated from seaweed Ecklonia cava.</title>
        <authorList>
            <person name="Choi S."/>
            <person name="Seong C."/>
        </authorList>
    </citation>
    <scope>NUCLEOTIDE SEQUENCE [LARGE SCALE GENOMIC DNA]</scope>
    <source>
        <strain evidence="3 4">ECD12</strain>
    </source>
</reference>
<organism evidence="3 4">
    <name type="scientific">Flagellimonas aquimarina</name>
    <dbReference type="NCBI Taxonomy" id="2201895"/>
    <lineage>
        <taxon>Bacteria</taxon>
        <taxon>Pseudomonadati</taxon>
        <taxon>Bacteroidota</taxon>
        <taxon>Flavobacteriia</taxon>
        <taxon>Flavobacteriales</taxon>
        <taxon>Flavobacteriaceae</taxon>
        <taxon>Flagellimonas</taxon>
    </lineage>
</organism>
<proteinExistence type="predicted"/>
<comment type="caution">
    <text evidence="3">The sequence shown here is derived from an EMBL/GenBank/DDBJ whole genome shotgun (WGS) entry which is preliminary data.</text>
</comment>
<feature type="region of interest" description="Disordered" evidence="1">
    <location>
        <begin position="28"/>
        <end position="54"/>
    </location>
</feature>